<keyword evidence="2" id="KW-0596">Phosphopantetheine</keyword>
<evidence type="ECO:0000256" key="3">
    <source>
        <dbReference type="ARBA" id="ARBA00022553"/>
    </source>
</evidence>
<feature type="compositionally biased region" description="Low complexity" evidence="4">
    <location>
        <begin position="321"/>
        <end position="330"/>
    </location>
</feature>
<dbReference type="InterPro" id="IPR001242">
    <property type="entry name" value="Condensation_dom"/>
</dbReference>
<dbReference type="SMART" id="SM00823">
    <property type="entry name" value="PKS_PP"/>
    <property type="match status" value="1"/>
</dbReference>
<dbReference type="InterPro" id="IPR023213">
    <property type="entry name" value="CAT-like_dom_sf"/>
</dbReference>
<dbReference type="InterPro" id="IPR036736">
    <property type="entry name" value="ACP-like_sf"/>
</dbReference>
<dbReference type="Gene3D" id="3.30.300.30">
    <property type="match status" value="1"/>
</dbReference>
<dbReference type="CDD" id="cd05930">
    <property type="entry name" value="A_NRPS"/>
    <property type="match status" value="1"/>
</dbReference>
<dbReference type="PROSITE" id="PS00012">
    <property type="entry name" value="PHOSPHOPANTETHEINE"/>
    <property type="match status" value="1"/>
</dbReference>
<dbReference type="SUPFAM" id="SSF47336">
    <property type="entry name" value="ACP-like"/>
    <property type="match status" value="1"/>
</dbReference>
<dbReference type="InterPro" id="IPR009081">
    <property type="entry name" value="PP-bd_ACP"/>
</dbReference>
<feature type="region of interest" description="Disordered" evidence="4">
    <location>
        <begin position="316"/>
        <end position="335"/>
    </location>
</feature>
<evidence type="ECO:0000256" key="1">
    <source>
        <dbReference type="ARBA" id="ARBA00001957"/>
    </source>
</evidence>
<dbReference type="Gene3D" id="3.40.50.12780">
    <property type="entry name" value="N-terminal domain of ligase-like"/>
    <property type="match status" value="1"/>
</dbReference>
<dbReference type="Gene3D" id="3.30.559.10">
    <property type="entry name" value="Chloramphenicol acetyltransferase-like domain"/>
    <property type="match status" value="2"/>
</dbReference>
<dbReference type="SUPFAM" id="SSF52777">
    <property type="entry name" value="CoA-dependent acyltransferases"/>
    <property type="match status" value="4"/>
</dbReference>
<dbReference type="InterPro" id="IPR020806">
    <property type="entry name" value="PKS_PP-bd"/>
</dbReference>
<evidence type="ECO:0000259" key="5">
    <source>
        <dbReference type="PROSITE" id="PS50075"/>
    </source>
</evidence>
<reference evidence="6 7" key="1">
    <citation type="submission" date="2020-03" db="EMBL/GenBank/DDBJ databases">
        <title>Screen low temperature-resistant strains for efficient degradation of petroleum hydrocarbons under the low temperature.</title>
        <authorList>
            <person name="Wang Y."/>
            <person name="Chen J."/>
        </authorList>
    </citation>
    <scope>NUCLEOTIDE SEQUENCE [LARGE SCALE GENOMIC DNA]</scope>
    <source>
        <strain evidence="6 7">KB1</strain>
    </source>
</reference>
<dbReference type="PANTHER" id="PTHR45527:SF1">
    <property type="entry name" value="FATTY ACID SYNTHASE"/>
    <property type="match status" value="1"/>
</dbReference>
<dbReference type="PROSITE" id="PS00455">
    <property type="entry name" value="AMP_BINDING"/>
    <property type="match status" value="1"/>
</dbReference>
<dbReference type="Pfam" id="PF00668">
    <property type="entry name" value="Condensation"/>
    <property type="match status" value="2"/>
</dbReference>
<evidence type="ECO:0000256" key="2">
    <source>
        <dbReference type="ARBA" id="ARBA00022450"/>
    </source>
</evidence>
<dbReference type="InterPro" id="IPR010071">
    <property type="entry name" value="AA_adenyl_dom"/>
</dbReference>
<dbReference type="GO" id="GO:0044550">
    <property type="term" value="P:secondary metabolite biosynthetic process"/>
    <property type="evidence" value="ECO:0007669"/>
    <property type="project" value="TreeGrafter"/>
</dbReference>
<dbReference type="InterPro" id="IPR042099">
    <property type="entry name" value="ANL_N_sf"/>
</dbReference>
<dbReference type="InterPro" id="IPR045851">
    <property type="entry name" value="AMP-bd_C_sf"/>
</dbReference>
<dbReference type="UniPathway" id="UPA00011"/>
<dbReference type="NCBIfam" id="TIGR01733">
    <property type="entry name" value="AA-adenyl-dom"/>
    <property type="match status" value="1"/>
</dbReference>
<comment type="cofactor">
    <cofactor evidence="1">
        <name>pantetheine 4'-phosphate</name>
        <dbReference type="ChEBI" id="CHEBI:47942"/>
    </cofactor>
</comment>
<dbReference type="GO" id="GO:0043041">
    <property type="term" value="P:amino acid activation for nonribosomal peptide biosynthetic process"/>
    <property type="evidence" value="ECO:0007669"/>
    <property type="project" value="TreeGrafter"/>
</dbReference>
<dbReference type="EMBL" id="CP050124">
    <property type="protein sequence ID" value="QIP43505.1"/>
    <property type="molecule type" value="Genomic_DNA"/>
</dbReference>
<evidence type="ECO:0000313" key="7">
    <source>
        <dbReference type="Proteomes" id="UP000502345"/>
    </source>
</evidence>
<proteinExistence type="predicted"/>
<dbReference type="PROSITE" id="PS50075">
    <property type="entry name" value="CARRIER"/>
    <property type="match status" value="1"/>
</dbReference>
<name>A0A6G9D2J3_RHOER</name>
<dbReference type="InterPro" id="IPR000873">
    <property type="entry name" value="AMP-dep_synth/lig_dom"/>
</dbReference>
<protein>
    <submittedName>
        <fullName evidence="6">Non-ribosomal peptide synthetase</fullName>
    </submittedName>
</protein>
<dbReference type="GO" id="GO:0003824">
    <property type="term" value="F:catalytic activity"/>
    <property type="evidence" value="ECO:0007669"/>
    <property type="project" value="InterPro"/>
</dbReference>
<evidence type="ECO:0000313" key="6">
    <source>
        <dbReference type="EMBL" id="QIP43505.1"/>
    </source>
</evidence>
<dbReference type="GO" id="GO:0031177">
    <property type="term" value="F:phosphopantetheine binding"/>
    <property type="evidence" value="ECO:0007669"/>
    <property type="project" value="InterPro"/>
</dbReference>
<accession>A0A6G9D2J3</accession>
<feature type="domain" description="Carrier" evidence="5">
    <location>
        <begin position="944"/>
        <end position="1019"/>
    </location>
</feature>
<dbReference type="InterPro" id="IPR006162">
    <property type="entry name" value="Ppantetheine_attach_site"/>
</dbReference>
<keyword evidence="3" id="KW-0597">Phosphoprotein</keyword>
<sequence>MGDDVLALTTPQLDIWHAQQLSPDIPFVIAYYVELTGSVDVDALLSSGLRAHTEYSSAPMRIVDAAGRPSQTFAGSVRDAAQTVDLRGVEHPREAALQWMERDCRSPFPLDGCLVRLRLFRLSDDHVLWYTCAHHISLDGYASVRVLERGAAIYTAVMAGEEPAPHDATSPAAFVEEDRQYQGSARARRDRDFWRASALEHSRTGVLSLAGSAAPQPMSMTAGGVAASSQHAVLTPLAGRTTSSVVIAAFAVFVARMTDSTDVRLSLPVSARSTALLRRGGSTTSNVVPLDLPGIGRTTVGGAIKLTETALGTVLRHQRSRPGTSSTSPGESPLSAASFGPTVNVMMFANSVRLGGVDGQIHILTTGPVADLAVDIYPGRTGQGPRIDFEANPAVYPAGDLALHHKRFLHLLDGFADPNVTDTAVCDLELFLPDEPPTASTGAAATSSMTLIDAFDAAVRNAGERTAVDDGDTVLTYLELNERVDDLAGRLTERGAGPEAAIAVCISRSIASVIAFWAVARVGAVYVPIDPKLPDSRADYILRDSRAVLGLRSSAEPAWTGGGIDWLDIGVAGSDETRRRPATRKASLSNAAYVIYTSGSTGEPKGVVVTHEGIGALVQQIEVSYGLDASSRVCHLTSPGFDTAIVEHLASAAAGATLVIAPPQAYAGPELTQLLARRHLTHLLITPSALVTLGYSDLTDIETIIIGGESAPRDVVAAWSPGRRLLNAYGPTETTCSVTMTDALVAGEAIGIGTAMVGTEIHLLDRTLRPVPTGAVGEVYIATTGIARGYGNRAAATASRFVADPLGGAGRRLFRSGDMARARSDGSLAFVGRTDDQVKIRGNRIELGEIDAALRTHPRVTAAASTTRRTHSGDLRIDGYIVCDGAQPLDPQEVRGFLANILPGSAVPATITVLESIPLTVNRKLDRTALPEPKRDVAIGVDTEPGSCTEDAVARAFKDVLGLTVIDMHASFFALGGDSLTATGVIARLNTELGVDIGIRDLVDAGSVRALSTFIEAHPADRPRPGRPVPGAAESIAVIPLAPQQMHIDRAAQLPLYNLPFAAEITGPFDTSAAEAAFVDVLVRHRSLRTIYPDSPWGPRQVVVDDPARLQSVLGITAFDPRAVDEVLAAAFDVRGELPIRATLFEKAPGIHLVVCSVHHIAADGWSLRLLAQDFTVAYRARASGRAPGWPKMPLQYTDFSIWAAQRPGSPDLDFWSREFEGLAFDTAVETDRPRSSSWDVTGDRIDLQLAVDITDGLDRVARANETGRFTVLRAGLLVLLARATGTSDLVIGTPIAGRRDPELETIVGTFVNTVAIRSDIAAAATFEDVIAIAHASKVRALDHSDVPFETVAAHIDPGPHLGRHPLFQVALSLDVFTDSHFDIGATHVDITPRPLDIAKCDLHFHLVERRDAVGRTIGMDVGIVYPTALFDRGTVQSLGELYEQILRRMITGPGEPWSTAASILQLV</sequence>
<dbReference type="Gene3D" id="3.30.559.30">
    <property type="entry name" value="Nonribosomal peptide synthetase, condensation domain"/>
    <property type="match status" value="2"/>
</dbReference>
<dbReference type="Proteomes" id="UP000502345">
    <property type="component" value="Chromosome"/>
</dbReference>
<dbReference type="Pfam" id="PF00501">
    <property type="entry name" value="AMP-binding"/>
    <property type="match status" value="1"/>
</dbReference>
<dbReference type="Gene3D" id="1.10.1200.10">
    <property type="entry name" value="ACP-like"/>
    <property type="match status" value="1"/>
</dbReference>
<dbReference type="GO" id="GO:0005737">
    <property type="term" value="C:cytoplasm"/>
    <property type="evidence" value="ECO:0007669"/>
    <property type="project" value="TreeGrafter"/>
</dbReference>
<gene>
    <name evidence="6" type="ORF">G9444_6262</name>
</gene>
<dbReference type="InterPro" id="IPR020845">
    <property type="entry name" value="AMP-binding_CS"/>
</dbReference>
<evidence type="ECO:0000256" key="4">
    <source>
        <dbReference type="SAM" id="MobiDB-lite"/>
    </source>
</evidence>
<dbReference type="Pfam" id="PF00550">
    <property type="entry name" value="PP-binding"/>
    <property type="match status" value="1"/>
</dbReference>
<dbReference type="SUPFAM" id="SSF56801">
    <property type="entry name" value="Acetyl-CoA synthetase-like"/>
    <property type="match status" value="1"/>
</dbReference>
<organism evidence="6 7">
    <name type="scientific">Rhodococcus erythropolis</name>
    <name type="common">Arthrobacter picolinophilus</name>
    <dbReference type="NCBI Taxonomy" id="1833"/>
    <lineage>
        <taxon>Bacteria</taxon>
        <taxon>Bacillati</taxon>
        <taxon>Actinomycetota</taxon>
        <taxon>Actinomycetes</taxon>
        <taxon>Mycobacteriales</taxon>
        <taxon>Nocardiaceae</taxon>
        <taxon>Rhodococcus</taxon>
        <taxon>Rhodococcus erythropolis group</taxon>
    </lineage>
</organism>
<dbReference type="RefSeq" id="WP_030537375.1">
    <property type="nucleotide sequence ID" value="NZ_AP018733.1"/>
</dbReference>
<dbReference type="PANTHER" id="PTHR45527">
    <property type="entry name" value="NONRIBOSOMAL PEPTIDE SYNTHETASE"/>
    <property type="match status" value="1"/>
</dbReference>
<dbReference type="GO" id="GO:0008610">
    <property type="term" value="P:lipid biosynthetic process"/>
    <property type="evidence" value="ECO:0007669"/>
    <property type="project" value="UniProtKB-ARBA"/>
</dbReference>